<dbReference type="SUPFAM" id="SSF100895">
    <property type="entry name" value="Kazal-type serine protease inhibitors"/>
    <property type="match status" value="1"/>
</dbReference>
<feature type="compositionally biased region" description="Polar residues" evidence="8">
    <location>
        <begin position="1108"/>
        <end position="1118"/>
    </location>
</feature>
<dbReference type="PROSITE" id="PS51465">
    <property type="entry name" value="KAZAL_2"/>
    <property type="match status" value="1"/>
</dbReference>
<evidence type="ECO:0000256" key="1">
    <source>
        <dbReference type="ARBA" id="ARBA00004651"/>
    </source>
</evidence>
<feature type="region of interest" description="Disordered" evidence="8">
    <location>
        <begin position="1101"/>
        <end position="1125"/>
    </location>
</feature>
<dbReference type="Pfam" id="PF03137">
    <property type="entry name" value="OATP"/>
    <property type="match status" value="1"/>
</dbReference>
<organism evidence="12">
    <name type="scientific">Culicoides sonorensis</name>
    <name type="common">Biting midge</name>
    <dbReference type="NCBI Taxonomy" id="179676"/>
    <lineage>
        <taxon>Eukaryota</taxon>
        <taxon>Metazoa</taxon>
        <taxon>Ecdysozoa</taxon>
        <taxon>Arthropoda</taxon>
        <taxon>Hexapoda</taxon>
        <taxon>Insecta</taxon>
        <taxon>Pterygota</taxon>
        <taxon>Neoptera</taxon>
        <taxon>Endopterygota</taxon>
        <taxon>Diptera</taxon>
        <taxon>Nematocera</taxon>
        <taxon>Chironomoidea</taxon>
        <taxon>Ceratopogonidae</taxon>
        <taxon>Ceratopogoninae</taxon>
        <taxon>Culicoides</taxon>
        <taxon>Monoculicoides</taxon>
    </lineage>
</organism>
<keyword evidence="4 9" id="KW-0812">Transmembrane</keyword>
<feature type="transmembrane region" description="Helical" evidence="9">
    <location>
        <begin position="201"/>
        <end position="221"/>
    </location>
</feature>
<feature type="transmembrane region" description="Helical" evidence="9">
    <location>
        <begin position="490"/>
        <end position="512"/>
    </location>
</feature>
<gene>
    <name evidence="12" type="primary">CSON012779</name>
</gene>
<sequence length="1210" mass="133538">MSSSSTTATSIHIPAPSSSSSNVITTTTSPCNNEIATTSTSGGVPTSTGTTTCNVPCTSAANRKGHRRQESVYEMTGLYSETMTDDSGSEQLPTSVTNLQNASAIPDNVIKCHSRQPSSGIVDREKQLPGTNELHDDDFSRDCGILSFRPLRIQKFARIKVFVFLLSLLVTLQQALSSGYINSVITTIEKRFEIPSSLSGLIASSYEIGNVITVIFVSYLGSRRHIPVWIGIGAVIMGIGSLIFSIPHFSGEPNPSISISNLTSDNICRRVSLEPERGLSHLLGQSGLSNPPLAPHNKLRGDNCLQSKSSTFGPVLLFVIAQLLLGCGGSPLFTLGTTYVDDHVKKESSSMYIGCMYSMAAFGPVLGFLLGAYLLSFHMDALSGVPISIDPADRRWVGMWWGGFLLCGLLLIIVAVPFFSFPKVLTREKKKIRNAEHKAPQTMIIQSSNGEKANEKGSSPSQNTSGIDSGYGKDIKDIPLSMWRLISNPIYIVTCLGACMELMIVSGFVVFLPKYLETQFSLGKSQASVFTGSIAVPGACIGIFIGGCILKRFQLKPKGAVQFVLISNIICLACYTLLFFLGCDNLKMAGTTIPYYNSPPHNVEPFQVNLTAQCNFNCECDIFDVEPVCGNNGLTYFSPCHAGCKAFSSNTNYTECACVQSNSTIHSYTGAEGTRAEALNSGDGVTVVPVATAGPCLSKCRTIYPFLFLLFFMTFIVAATQMPLLMIVLRSVSEEERSFALGMQFVIFRLFGYIPAPILFGNLIDSSCLLWKSTCGEAGGRCLIYDIEKFRFKYVGLCASIKIIALAIFAVDWWLVRRRKHLDKMIPLSTNEIVVGSIISLDKLFEEKSLNEAQGFSGEVIIGECNLFANTNLDPNRKILVASRHLRTDSRTIQLEQRYDALDSVYGPSFVRPRNKHFRSNSCDVKIGRSNSRESDINPAYRRFVRGGTGHSRNNSHDIDHEQRMGRPLQQQQPQHYNIRYILNQLKTNNATAEQNLMNLKNNFKNRRHMRNHSYGQEFSFLPNNTIVRLNNDAANQFLQSTCGSSQPISTGHSFRSHSRKNSKDFHNNHDMLIKSNVTKERMLLSKNASVEMNEELEQKYINKEESSVPTSTQHSRTNSKDLNNKLNLTSVATSLKSLITTHHNTEDVGIRHRRTNSKDLQKPIAGGEHKRNISIGKLENEKPILQEAAQLLRKDESVVDDTETSSPKI</sequence>
<dbReference type="OMA" id="NPGIAIM"/>
<evidence type="ECO:0000313" key="11">
    <source>
        <dbReference type="EMBL" id="SSX05472.1"/>
    </source>
</evidence>
<dbReference type="InterPro" id="IPR036058">
    <property type="entry name" value="Kazal_dom_sf"/>
</dbReference>
<dbReference type="Gene3D" id="1.20.1250.20">
    <property type="entry name" value="MFS general substrate transporter like domains"/>
    <property type="match status" value="1"/>
</dbReference>
<dbReference type="GO" id="GO:0015347">
    <property type="term" value="F:sodium-independent organic anion transmembrane transporter activity"/>
    <property type="evidence" value="ECO:0007669"/>
    <property type="project" value="TreeGrafter"/>
</dbReference>
<dbReference type="EMBL" id="UFQT01000618">
    <property type="protein sequence ID" value="SSX25831.1"/>
    <property type="molecule type" value="Genomic_DNA"/>
</dbReference>
<evidence type="ECO:0000256" key="6">
    <source>
        <dbReference type="ARBA" id="ARBA00023136"/>
    </source>
</evidence>
<keyword evidence="3" id="KW-1003">Cell membrane</keyword>
<evidence type="ECO:0000256" key="5">
    <source>
        <dbReference type="ARBA" id="ARBA00022989"/>
    </source>
</evidence>
<feature type="transmembrane region" description="Helical" evidence="9">
    <location>
        <begin position="532"/>
        <end position="550"/>
    </location>
</feature>
<feature type="transmembrane region" description="Helical" evidence="9">
    <location>
        <begin position="794"/>
        <end position="816"/>
    </location>
</feature>
<evidence type="ECO:0000256" key="2">
    <source>
        <dbReference type="ARBA" id="ARBA00009657"/>
    </source>
</evidence>
<comment type="subcellular location">
    <subcellularLocation>
        <location evidence="1">Cell membrane</location>
        <topology evidence="1">Multi-pass membrane protein</topology>
    </subcellularLocation>
</comment>
<feature type="compositionally biased region" description="Basic and acidic residues" evidence="8">
    <location>
        <begin position="1062"/>
        <end position="1071"/>
    </location>
</feature>
<feature type="compositionally biased region" description="Polar residues" evidence="8">
    <location>
        <begin position="1045"/>
        <end position="1054"/>
    </location>
</feature>
<dbReference type="VEuPathDB" id="VectorBase:CSON012779"/>
<feature type="transmembrane region" description="Helical" evidence="9">
    <location>
        <begin position="562"/>
        <end position="582"/>
    </location>
</feature>
<dbReference type="Pfam" id="PF07648">
    <property type="entry name" value="Kazal_2"/>
    <property type="match status" value="1"/>
</dbReference>
<evidence type="ECO:0000256" key="4">
    <source>
        <dbReference type="ARBA" id="ARBA00022692"/>
    </source>
</evidence>
<keyword evidence="5 9" id="KW-1133">Transmembrane helix</keyword>
<keyword evidence="7" id="KW-1015">Disulfide bond</keyword>
<feature type="domain" description="Kazal-like" evidence="10">
    <location>
        <begin position="608"/>
        <end position="657"/>
    </location>
</feature>
<protein>
    <submittedName>
        <fullName evidence="12">CSON012779 protein</fullName>
    </submittedName>
</protein>
<dbReference type="InterPro" id="IPR002350">
    <property type="entry name" value="Kazal_dom"/>
</dbReference>
<feature type="transmembrane region" description="Helical" evidence="9">
    <location>
        <begin position="315"/>
        <end position="340"/>
    </location>
</feature>
<dbReference type="GO" id="GO:0043252">
    <property type="term" value="P:sodium-independent organic anion transport"/>
    <property type="evidence" value="ECO:0007669"/>
    <property type="project" value="TreeGrafter"/>
</dbReference>
<dbReference type="EMBL" id="UFQS01000618">
    <property type="protein sequence ID" value="SSX05472.1"/>
    <property type="molecule type" value="Genomic_DNA"/>
</dbReference>
<evidence type="ECO:0000256" key="9">
    <source>
        <dbReference type="SAM" id="Phobius"/>
    </source>
</evidence>
<feature type="region of interest" description="Disordered" evidence="8">
    <location>
        <begin position="1"/>
        <end position="26"/>
    </location>
</feature>
<dbReference type="InterPro" id="IPR036259">
    <property type="entry name" value="MFS_trans_sf"/>
</dbReference>
<feature type="transmembrane region" description="Helical" evidence="9">
    <location>
        <begin position="399"/>
        <end position="421"/>
    </location>
</feature>
<dbReference type="NCBIfam" id="TIGR00805">
    <property type="entry name" value="oat"/>
    <property type="match status" value="1"/>
</dbReference>
<feature type="compositionally biased region" description="Polar residues" evidence="8">
    <location>
        <begin position="449"/>
        <end position="467"/>
    </location>
</feature>
<dbReference type="GO" id="GO:0016323">
    <property type="term" value="C:basolateral plasma membrane"/>
    <property type="evidence" value="ECO:0007669"/>
    <property type="project" value="TreeGrafter"/>
</dbReference>
<evidence type="ECO:0000256" key="3">
    <source>
        <dbReference type="ARBA" id="ARBA00022475"/>
    </source>
</evidence>
<name>A0A336M964_CULSO</name>
<dbReference type="CDD" id="cd17404">
    <property type="entry name" value="MFS_SLCO5_OATP5"/>
    <property type="match status" value="1"/>
</dbReference>
<reference evidence="11" key="1">
    <citation type="submission" date="2018-04" db="EMBL/GenBank/DDBJ databases">
        <authorList>
            <person name="Go L.Y."/>
            <person name="Mitchell J.A."/>
        </authorList>
    </citation>
    <scope>NUCLEOTIDE SEQUENCE</scope>
    <source>
        <tissue evidence="11">Whole organism</tissue>
    </source>
</reference>
<dbReference type="SUPFAM" id="SSF103473">
    <property type="entry name" value="MFS general substrate transporter"/>
    <property type="match status" value="1"/>
</dbReference>
<evidence type="ECO:0000259" key="10">
    <source>
        <dbReference type="PROSITE" id="PS51465"/>
    </source>
</evidence>
<accession>A0A336M964</accession>
<comment type="similarity">
    <text evidence="2">Belongs to the organo anion transporter (TC 2.A.60) family.</text>
</comment>
<feature type="transmembrane region" description="Helical" evidence="9">
    <location>
        <begin position="703"/>
        <end position="729"/>
    </location>
</feature>
<keyword evidence="6 9" id="KW-0472">Membrane</keyword>
<feature type="region of interest" description="Disordered" evidence="8">
    <location>
        <begin position="1045"/>
        <end position="1071"/>
    </location>
</feature>
<feature type="transmembrane region" description="Helical" evidence="9">
    <location>
        <begin position="228"/>
        <end position="246"/>
    </location>
</feature>
<dbReference type="PANTHER" id="PTHR11388">
    <property type="entry name" value="ORGANIC ANION TRANSPORTER"/>
    <property type="match status" value="1"/>
</dbReference>
<feature type="transmembrane region" description="Helical" evidence="9">
    <location>
        <begin position="352"/>
        <end position="379"/>
    </location>
</feature>
<dbReference type="PANTHER" id="PTHR11388:SF142">
    <property type="entry name" value="SOLUTE CARRIER ORGANIC ANION TRANSPORTER FAMILY MEMBER 5A1"/>
    <property type="match status" value="1"/>
</dbReference>
<evidence type="ECO:0000256" key="7">
    <source>
        <dbReference type="ARBA" id="ARBA00023157"/>
    </source>
</evidence>
<evidence type="ECO:0000313" key="12">
    <source>
        <dbReference type="EMBL" id="SSX25831.1"/>
    </source>
</evidence>
<dbReference type="AlphaFoldDB" id="A0A336M964"/>
<reference evidence="12" key="2">
    <citation type="submission" date="2018-07" db="EMBL/GenBank/DDBJ databases">
        <authorList>
            <person name="Quirk P.G."/>
            <person name="Krulwich T.A."/>
        </authorList>
    </citation>
    <scope>NUCLEOTIDE SEQUENCE</scope>
</reference>
<dbReference type="InterPro" id="IPR004156">
    <property type="entry name" value="OATP"/>
</dbReference>
<feature type="region of interest" description="Disordered" evidence="8">
    <location>
        <begin position="449"/>
        <end position="470"/>
    </location>
</feature>
<proteinExistence type="inferred from homology"/>
<feature type="transmembrane region" description="Helical" evidence="9">
    <location>
        <begin position="161"/>
        <end position="181"/>
    </location>
</feature>
<evidence type="ECO:0000256" key="8">
    <source>
        <dbReference type="SAM" id="MobiDB-lite"/>
    </source>
</evidence>